<dbReference type="Gene3D" id="1.25.40.10">
    <property type="entry name" value="Tetratricopeptide repeat domain"/>
    <property type="match status" value="1"/>
</dbReference>
<dbReference type="PANTHER" id="PTHR47926">
    <property type="entry name" value="PENTATRICOPEPTIDE REPEAT-CONTAINING PROTEIN"/>
    <property type="match status" value="1"/>
</dbReference>
<dbReference type="Pfam" id="PF01535">
    <property type="entry name" value="PPR"/>
    <property type="match status" value="3"/>
</dbReference>
<accession>A0A7J7NPH2</accession>
<keyword evidence="3" id="KW-1185">Reference proteome</keyword>
<dbReference type="InterPro" id="IPR002885">
    <property type="entry name" value="PPR_rpt"/>
</dbReference>
<gene>
    <name evidence="2" type="ORF">GIB67_041736</name>
</gene>
<protein>
    <recommendedName>
        <fullName evidence="4">Pentatricopeptide repeat-containing protein</fullName>
    </recommendedName>
</protein>
<evidence type="ECO:0000313" key="2">
    <source>
        <dbReference type="EMBL" id="KAF6168852.1"/>
    </source>
</evidence>
<evidence type="ECO:0008006" key="4">
    <source>
        <dbReference type="Google" id="ProtNLM"/>
    </source>
</evidence>
<dbReference type="Proteomes" id="UP000541444">
    <property type="component" value="Unassembled WGS sequence"/>
</dbReference>
<evidence type="ECO:0000313" key="3">
    <source>
        <dbReference type="Proteomes" id="UP000541444"/>
    </source>
</evidence>
<organism evidence="2 3">
    <name type="scientific">Kingdonia uniflora</name>
    <dbReference type="NCBI Taxonomy" id="39325"/>
    <lineage>
        <taxon>Eukaryota</taxon>
        <taxon>Viridiplantae</taxon>
        <taxon>Streptophyta</taxon>
        <taxon>Embryophyta</taxon>
        <taxon>Tracheophyta</taxon>
        <taxon>Spermatophyta</taxon>
        <taxon>Magnoliopsida</taxon>
        <taxon>Ranunculales</taxon>
        <taxon>Circaeasteraceae</taxon>
        <taxon>Kingdonia</taxon>
    </lineage>
</organism>
<evidence type="ECO:0000256" key="1">
    <source>
        <dbReference type="ARBA" id="ARBA00022737"/>
    </source>
</evidence>
<dbReference type="GO" id="GO:0003723">
    <property type="term" value="F:RNA binding"/>
    <property type="evidence" value="ECO:0007669"/>
    <property type="project" value="InterPro"/>
</dbReference>
<keyword evidence="1" id="KW-0677">Repeat</keyword>
<dbReference type="EMBL" id="JACGCM010000674">
    <property type="protein sequence ID" value="KAF6168852.1"/>
    <property type="molecule type" value="Genomic_DNA"/>
</dbReference>
<dbReference type="InterPro" id="IPR011990">
    <property type="entry name" value="TPR-like_helical_dom_sf"/>
</dbReference>
<comment type="caution">
    <text evidence="2">The sequence shown here is derived from an EMBL/GenBank/DDBJ whole genome shotgun (WGS) entry which is preliminary data.</text>
</comment>
<reference evidence="2 3" key="1">
    <citation type="journal article" date="2020" name="IScience">
        <title>Genome Sequencing of the Endangered Kingdonia uniflora (Circaeasteraceae, Ranunculales) Reveals Potential Mechanisms of Evolutionary Specialization.</title>
        <authorList>
            <person name="Sun Y."/>
            <person name="Deng T."/>
            <person name="Zhang A."/>
            <person name="Moore M.J."/>
            <person name="Landis J.B."/>
            <person name="Lin N."/>
            <person name="Zhang H."/>
            <person name="Zhang X."/>
            <person name="Huang J."/>
            <person name="Zhang X."/>
            <person name="Sun H."/>
            <person name="Wang H."/>
        </authorList>
    </citation>
    <scope>NUCLEOTIDE SEQUENCE [LARGE SCALE GENOMIC DNA]</scope>
    <source>
        <strain evidence="2">TB1705</strain>
        <tissue evidence="2">Leaf</tissue>
    </source>
</reference>
<sequence length="118" mass="13081">MIFAYGQHGESIKAIGCFEAMKELGGALDPYKAIFSAVLSACSHAGLVDEGRRIFSLMVEEYCVEPGIEQYSCIIDLLGPSRELDEAERLINTMPFKEDSSVWWTLFSACKAHGNVRL</sequence>
<name>A0A7J7NPH2_9MAGN</name>
<dbReference type="NCBIfam" id="TIGR00756">
    <property type="entry name" value="PPR"/>
    <property type="match status" value="1"/>
</dbReference>
<dbReference type="InterPro" id="IPR046960">
    <property type="entry name" value="PPR_At4g14850-like_plant"/>
</dbReference>
<proteinExistence type="predicted"/>
<dbReference type="AlphaFoldDB" id="A0A7J7NPH2"/>
<dbReference type="OrthoDB" id="185373at2759"/>
<dbReference type="GO" id="GO:0009451">
    <property type="term" value="P:RNA modification"/>
    <property type="evidence" value="ECO:0007669"/>
    <property type="project" value="InterPro"/>
</dbReference>